<feature type="transmembrane region" description="Helical" evidence="5">
    <location>
        <begin position="261"/>
        <end position="288"/>
    </location>
</feature>
<evidence type="ECO:0000256" key="2">
    <source>
        <dbReference type="ARBA" id="ARBA00022692"/>
    </source>
</evidence>
<gene>
    <name evidence="7" type="ORF">PT517_10935</name>
</gene>
<feature type="transmembrane region" description="Helical" evidence="5">
    <location>
        <begin position="37"/>
        <end position="56"/>
    </location>
</feature>
<protein>
    <submittedName>
        <fullName evidence="7">O-antigen ligase family protein</fullName>
    </submittedName>
</protein>
<dbReference type="EMBL" id="JAQTJK010000016">
    <property type="protein sequence ID" value="MDK2042290.1"/>
    <property type="molecule type" value="Genomic_DNA"/>
</dbReference>
<keyword evidence="4 5" id="KW-0472">Membrane</keyword>
<feature type="transmembrane region" description="Helical" evidence="5">
    <location>
        <begin position="12"/>
        <end position="30"/>
    </location>
</feature>
<dbReference type="AlphaFoldDB" id="A0AAW6VHY5"/>
<sequence length="298" mass="35331">MTTEVHIFQAKVILYAIFNILLAKALFDNFENKNLKIVILISLFISFLLFILNFNIDNLKYILKHQLLGGTLPFVGILTFVFIKDRKVKITVATLVLIMLYFIHSRASFYSFIVVYTFFILKELGVKKSIYIFFTILAISSILYFFNIIEPSKRMLGISQISQDGSFNERLEQFKYGIEAIKNNWFFGQYAGQVIFHEGSKYSAGLGSYMHNILSFYRQYGLVFFLIFSIYYLYLYLKIYLQFLKSDDEKIETSFYFGTLVLMYLLFFHAYDYPFIWFAFAFMNFVHLENKNKKYVKK</sequence>
<evidence type="ECO:0000313" key="8">
    <source>
        <dbReference type="Proteomes" id="UP001237501"/>
    </source>
</evidence>
<dbReference type="InterPro" id="IPR007016">
    <property type="entry name" value="O-antigen_ligase-rel_domated"/>
</dbReference>
<keyword evidence="2 5" id="KW-0812">Transmembrane</keyword>
<evidence type="ECO:0000256" key="4">
    <source>
        <dbReference type="ARBA" id="ARBA00023136"/>
    </source>
</evidence>
<dbReference type="Proteomes" id="UP001237501">
    <property type="component" value="Unassembled WGS sequence"/>
</dbReference>
<dbReference type="GO" id="GO:0016874">
    <property type="term" value="F:ligase activity"/>
    <property type="evidence" value="ECO:0007669"/>
    <property type="project" value="UniProtKB-KW"/>
</dbReference>
<feature type="transmembrane region" description="Helical" evidence="5">
    <location>
        <begin position="220"/>
        <end position="241"/>
    </location>
</feature>
<name>A0AAW6VHY5_9BACT</name>
<proteinExistence type="predicted"/>
<comment type="caution">
    <text evidence="7">The sequence shown here is derived from an EMBL/GenBank/DDBJ whole genome shotgun (WGS) entry which is preliminary data.</text>
</comment>
<comment type="subcellular location">
    <subcellularLocation>
        <location evidence="1">Membrane</location>
        <topology evidence="1">Multi-pass membrane protein</topology>
    </subcellularLocation>
</comment>
<evidence type="ECO:0000256" key="3">
    <source>
        <dbReference type="ARBA" id="ARBA00022989"/>
    </source>
</evidence>
<keyword evidence="7" id="KW-0436">Ligase</keyword>
<organism evidence="7 8">
    <name type="scientific">Aliarcobacter butzleri</name>
    <dbReference type="NCBI Taxonomy" id="28197"/>
    <lineage>
        <taxon>Bacteria</taxon>
        <taxon>Pseudomonadati</taxon>
        <taxon>Campylobacterota</taxon>
        <taxon>Epsilonproteobacteria</taxon>
        <taxon>Campylobacterales</taxon>
        <taxon>Arcobacteraceae</taxon>
        <taxon>Aliarcobacter</taxon>
    </lineage>
</organism>
<feature type="transmembrane region" description="Helical" evidence="5">
    <location>
        <begin position="130"/>
        <end position="149"/>
    </location>
</feature>
<dbReference type="Pfam" id="PF04932">
    <property type="entry name" value="Wzy_C"/>
    <property type="match status" value="1"/>
</dbReference>
<evidence type="ECO:0000256" key="5">
    <source>
        <dbReference type="SAM" id="Phobius"/>
    </source>
</evidence>
<evidence type="ECO:0000256" key="1">
    <source>
        <dbReference type="ARBA" id="ARBA00004141"/>
    </source>
</evidence>
<dbReference type="GO" id="GO:0016020">
    <property type="term" value="C:membrane"/>
    <property type="evidence" value="ECO:0007669"/>
    <property type="project" value="UniProtKB-SubCell"/>
</dbReference>
<feature type="transmembrane region" description="Helical" evidence="5">
    <location>
        <begin position="62"/>
        <end position="83"/>
    </location>
</feature>
<evidence type="ECO:0000313" key="7">
    <source>
        <dbReference type="EMBL" id="MDK2042290.1"/>
    </source>
</evidence>
<reference evidence="7" key="2">
    <citation type="submission" date="2023-02" db="EMBL/GenBank/DDBJ databases">
        <authorList>
            <person name="Concha-Toloza M."/>
            <person name="Lopez-Cantillo M."/>
            <person name="Molina-Mora J."/>
            <person name="Collado L."/>
        </authorList>
    </citation>
    <scope>NUCLEOTIDE SEQUENCE</scope>
    <source>
        <strain evidence="7">FR1p153A2</strain>
    </source>
</reference>
<evidence type="ECO:0000259" key="6">
    <source>
        <dbReference type="Pfam" id="PF04932"/>
    </source>
</evidence>
<accession>A0AAW6VHY5</accession>
<feature type="domain" description="O-antigen ligase-related" evidence="6">
    <location>
        <begin position="93"/>
        <end position="223"/>
    </location>
</feature>
<feature type="transmembrane region" description="Helical" evidence="5">
    <location>
        <begin position="95"/>
        <end position="118"/>
    </location>
</feature>
<keyword evidence="3 5" id="KW-1133">Transmembrane helix</keyword>
<reference evidence="7" key="1">
    <citation type="journal article" date="2023" name="Antibiotics">
        <title>Genomic Characterization of Antibiotic-Resistant Campylobacterales Isolated from Chilean Poultry Meat.</title>
        <authorList>
            <person name="Concha-Toloza M."/>
            <person name="Lopez-Cantillo M."/>
            <person name="Molina-Mora J.A."/>
            <person name="Collado L."/>
        </authorList>
    </citation>
    <scope>NUCLEOTIDE SEQUENCE</scope>
    <source>
        <strain evidence="7">FR1p153A2</strain>
    </source>
</reference>
<dbReference type="RefSeq" id="WP_152060309.1">
    <property type="nucleotide sequence ID" value="NZ_CABVSN010000025.1"/>
</dbReference>